<dbReference type="InterPro" id="IPR002543">
    <property type="entry name" value="FtsK_dom"/>
</dbReference>
<organism evidence="6 7">
    <name type="scientific">Antiquaquibacter oligotrophicus</name>
    <dbReference type="NCBI Taxonomy" id="2880260"/>
    <lineage>
        <taxon>Bacteria</taxon>
        <taxon>Bacillati</taxon>
        <taxon>Actinomycetota</taxon>
        <taxon>Actinomycetes</taxon>
        <taxon>Micrococcales</taxon>
        <taxon>Microbacteriaceae</taxon>
        <taxon>Antiquaquibacter</taxon>
    </lineage>
</organism>
<feature type="transmembrane region" description="Helical" evidence="4">
    <location>
        <begin position="45"/>
        <end position="64"/>
    </location>
</feature>
<dbReference type="PANTHER" id="PTHR22683:SF1">
    <property type="entry name" value="TYPE VII SECRETION SYSTEM PROTEIN ESSC"/>
    <property type="match status" value="1"/>
</dbReference>
<dbReference type="Pfam" id="PF01580">
    <property type="entry name" value="FtsK_SpoIIIE"/>
    <property type="match status" value="1"/>
</dbReference>
<dbReference type="SUPFAM" id="SSF52540">
    <property type="entry name" value="P-loop containing nucleoside triphosphate hydrolases"/>
    <property type="match status" value="2"/>
</dbReference>
<dbReference type="SMART" id="SM00382">
    <property type="entry name" value="AAA"/>
    <property type="match status" value="2"/>
</dbReference>
<feature type="transmembrane region" description="Helical" evidence="4">
    <location>
        <begin position="20"/>
        <end position="38"/>
    </location>
</feature>
<dbReference type="InterPro" id="IPR050206">
    <property type="entry name" value="FtsK/SpoIIIE/SftA"/>
</dbReference>
<dbReference type="InterPro" id="IPR027417">
    <property type="entry name" value="P-loop_NTPase"/>
</dbReference>
<keyword evidence="7" id="KW-1185">Reference proteome</keyword>
<evidence type="ECO:0000259" key="5">
    <source>
        <dbReference type="PROSITE" id="PS50901"/>
    </source>
</evidence>
<proteinExistence type="predicted"/>
<dbReference type="CDD" id="cd01127">
    <property type="entry name" value="TrwB_TraG_TraD_VirD4"/>
    <property type="match status" value="1"/>
</dbReference>
<dbReference type="InterPro" id="IPR003593">
    <property type="entry name" value="AAA+_ATPase"/>
</dbReference>
<feature type="domain" description="FtsK" evidence="5">
    <location>
        <begin position="347"/>
        <end position="528"/>
    </location>
</feature>
<dbReference type="PANTHER" id="PTHR22683">
    <property type="entry name" value="SPORULATION PROTEIN RELATED"/>
    <property type="match status" value="1"/>
</dbReference>
<evidence type="ECO:0000256" key="3">
    <source>
        <dbReference type="PROSITE-ProRule" id="PRU00289"/>
    </source>
</evidence>
<keyword evidence="2 3" id="KW-0067">ATP-binding</keyword>
<sequence length="813" mass="86535">MLDNRLVLPTPVAPATPWRFPVLAVLAPVVVSVALWLITGSLFALGFAALGPVTALASVGDQWWGGRRGAARERARFDREMLEARAHIVRAHSRERDALLDAWPDGPAILSRRHDRGLWHADTRALVVVLGEADIRSSLEVTPPAGSGDDITDIAVSARTLLGPFGADPRLGIGIVGPAPTALAVYRGLVLQLLRSLPPADYWMSCSDELSELWLTLIPHRRVEASDTGGASIITFGQHGHADPVIRLALGGSEAEIPPTCRIVVVTGPHEARVVQHPEPDARVSLRLAFVSQREAEAWVSRLRDDPRAVAEIGAALPHSVTLGSLLRPVADEAAPGLPCTPVVGPSGPVSLDLVAEGPHAVVAGTTGSGKSELLIAWVIAMAAEHSPERVSFLLIDFKGGSAFAPLASLPHVVGTINDLDEHEAERALASLRAELRYRETRLAVTGARGIEDVSMPRLVIVADEFAAMLAEFPDLHALFADIAARGRSLGVHLILCTQRPAGVVKDSLLANADLRLSLRVNNAADSHAVVGTSEASELSAASRGRVVVRRAGADTETLQVGLADAADADVVRKRWARAARPRRPWLDPLPRDIAPSTLARIEGGIALGAADIPEVQRQETFGWDPSADGNLLVIGGPRSGKSTTLAGIPGIRVPPDPPRAWDVVAEAADRLDTDRLEPGILIIDDLDAILSRFSGEHRVAWLDSLTRILREGPGGGFMVAASAVRLQGESLALAALFPSTILLGHPRARTGCWRVEGVSPLRHVLTPGGVSGATHVSRWHTSRRCATPAANRSWPCRSPVARSQWPRRGPTI</sequence>
<accession>A0ABT6KKQ3</accession>
<keyword evidence="4" id="KW-0472">Membrane</keyword>
<name>A0ABT6KKQ3_9MICO</name>
<dbReference type="RefSeq" id="WP_322132924.1">
    <property type="nucleotide sequence ID" value="NZ_CP085036.1"/>
</dbReference>
<evidence type="ECO:0000313" key="6">
    <source>
        <dbReference type="EMBL" id="MDH6180577.1"/>
    </source>
</evidence>
<keyword evidence="4" id="KW-0812">Transmembrane</keyword>
<keyword evidence="4" id="KW-1133">Transmembrane helix</keyword>
<dbReference type="PROSITE" id="PS50901">
    <property type="entry name" value="FTSK"/>
    <property type="match status" value="1"/>
</dbReference>
<feature type="binding site" evidence="3">
    <location>
        <begin position="365"/>
        <end position="372"/>
    </location>
    <ligand>
        <name>ATP</name>
        <dbReference type="ChEBI" id="CHEBI:30616"/>
    </ligand>
</feature>
<keyword evidence="1 3" id="KW-0547">Nucleotide-binding</keyword>
<gene>
    <name evidence="6" type="ORF">M2152_000759</name>
</gene>
<protein>
    <submittedName>
        <fullName evidence="6">S-DNA-T family DNA segregation ATPase FtsK/SpoIIIE</fullName>
    </submittedName>
</protein>
<dbReference type="EMBL" id="JARXVQ010000001">
    <property type="protein sequence ID" value="MDH6180577.1"/>
    <property type="molecule type" value="Genomic_DNA"/>
</dbReference>
<reference evidence="6 7" key="1">
    <citation type="submission" date="2023-04" db="EMBL/GenBank/DDBJ databases">
        <title>Genome Encyclopedia of Bacteria and Archaea VI: Functional Genomics of Type Strains.</title>
        <authorList>
            <person name="Whitman W."/>
        </authorList>
    </citation>
    <scope>NUCLEOTIDE SEQUENCE [LARGE SCALE GENOMIC DNA]</scope>
    <source>
        <strain evidence="6 7">SG_E_30_P1</strain>
    </source>
</reference>
<evidence type="ECO:0000256" key="4">
    <source>
        <dbReference type="SAM" id="Phobius"/>
    </source>
</evidence>
<dbReference type="Gene3D" id="3.40.50.300">
    <property type="entry name" value="P-loop containing nucleotide triphosphate hydrolases"/>
    <property type="match status" value="2"/>
</dbReference>
<evidence type="ECO:0000313" key="7">
    <source>
        <dbReference type="Proteomes" id="UP001160142"/>
    </source>
</evidence>
<dbReference type="Proteomes" id="UP001160142">
    <property type="component" value="Unassembled WGS sequence"/>
</dbReference>
<comment type="caution">
    <text evidence="6">The sequence shown here is derived from an EMBL/GenBank/DDBJ whole genome shotgun (WGS) entry which is preliminary data.</text>
</comment>
<evidence type="ECO:0000256" key="2">
    <source>
        <dbReference type="ARBA" id="ARBA00022840"/>
    </source>
</evidence>
<evidence type="ECO:0000256" key="1">
    <source>
        <dbReference type="ARBA" id="ARBA00022741"/>
    </source>
</evidence>